<dbReference type="InterPro" id="IPR039426">
    <property type="entry name" value="TonB-dep_rcpt-like"/>
</dbReference>
<reference evidence="13 14" key="1">
    <citation type="journal article" date="2014" name="Antonie Van Leeuwenhoek">
        <title>Hyphomonas beringensis sp. nov. and Hyphomonas chukchiensis sp. nov., isolated from surface seawater of the Bering Sea and Chukchi Sea.</title>
        <authorList>
            <person name="Li C."/>
            <person name="Lai Q."/>
            <person name="Li G."/>
            <person name="Dong C."/>
            <person name="Wang J."/>
            <person name="Liao Y."/>
            <person name="Shao Z."/>
        </authorList>
    </citation>
    <scope>NUCLEOTIDE SEQUENCE [LARGE SCALE GENOMIC DNA]</scope>
    <source>
        <strain evidence="13 14">MHS-2</strain>
    </source>
</reference>
<comment type="subcellular location">
    <subcellularLocation>
        <location evidence="1 8">Cell outer membrane</location>
        <topology evidence="1 8">Multi-pass membrane protein</topology>
    </subcellularLocation>
</comment>
<dbReference type="PROSITE" id="PS52016">
    <property type="entry name" value="TONB_DEPENDENT_REC_3"/>
    <property type="match status" value="1"/>
</dbReference>
<keyword evidence="14" id="KW-1185">Reference proteome</keyword>
<dbReference type="SUPFAM" id="SSF56935">
    <property type="entry name" value="Porins"/>
    <property type="match status" value="1"/>
</dbReference>
<dbReference type="Gene3D" id="2.170.130.10">
    <property type="entry name" value="TonB-dependent receptor, plug domain"/>
    <property type="match status" value="1"/>
</dbReference>
<feature type="chain" id="PRO_5001578105" evidence="10">
    <location>
        <begin position="25"/>
        <end position="957"/>
    </location>
</feature>
<name>A0A059FHZ7_9PROT</name>
<keyword evidence="10" id="KW-0732">Signal</keyword>
<evidence type="ECO:0000256" key="6">
    <source>
        <dbReference type="ARBA" id="ARBA00023136"/>
    </source>
</evidence>
<evidence type="ECO:0000256" key="3">
    <source>
        <dbReference type="ARBA" id="ARBA00022452"/>
    </source>
</evidence>
<dbReference type="PANTHER" id="PTHR47234">
    <property type="match status" value="1"/>
</dbReference>
<dbReference type="GO" id="GO:0009279">
    <property type="term" value="C:cell outer membrane"/>
    <property type="evidence" value="ECO:0007669"/>
    <property type="project" value="UniProtKB-SubCell"/>
</dbReference>
<dbReference type="InterPro" id="IPR000531">
    <property type="entry name" value="Beta-barrel_TonB"/>
</dbReference>
<gene>
    <name evidence="13" type="ORF">HJO_14126</name>
</gene>
<accession>A0A059FHZ7</accession>
<evidence type="ECO:0000256" key="1">
    <source>
        <dbReference type="ARBA" id="ARBA00004571"/>
    </source>
</evidence>
<evidence type="ECO:0000256" key="4">
    <source>
        <dbReference type="ARBA" id="ARBA00022692"/>
    </source>
</evidence>
<dbReference type="EMBL" id="ARYK01000007">
    <property type="protein sequence ID" value="KCZ90093.1"/>
    <property type="molecule type" value="Genomic_DNA"/>
</dbReference>
<keyword evidence="13" id="KW-0675">Receptor</keyword>
<dbReference type="Pfam" id="PF07715">
    <property type="entry name" value="Plug"/>
    <property type="match status" value="1"/>
</dbReference>
<keyword evidence="6 8" id="KW-0472">Membrane</keyword>
<evidence type="ECO:0000259" key="12">
    <source>
        <dbReference type="Pfam" id="PF07715"/>
    </source>
</evidence>
<dbReference type="InterPro" id="IPR037066">
    <property type="entry name" value="Plug_dom_sf"/>
</dbReference>
<dbReference type="Gene3D" id="2.40.170.20">
    <property type="entry name" value="TonB-dependent receptor, beta-barrel domain"/>
    <property type="match status" value="1"/>
</dbReference>
<dbReference type="InterPro" id="IPR012910">
    <property type="entry name" value="Plug_dom"/>
</dbReference>
<evidence type="ECO:0000256" key="10">
    <source>
        <dbReference type="SAM" id="SignalP"/>
    </source>
</evidence>
<protein>
    <submittedName>
        <fullName evidence="13">TonB-dependent receptor</fullName>
    </submittedName>
</protein>
<evidence type="ECO:0000259" key="11">
    <source>
        <dbReference type="Pfam" id="PF00593"/>
    </source>
</evidence>
<evidence type="ECO:0000313" key="14">
    <source>
        <dbReference type="Proteomes" id="UP000025171"/>
    </source>
</evidence>
<comment type="caution">
    <text evidence="13">The sequence shown here is derived from an EMBL/GenBank/DDBJ whole genome shotgun (WGS) entry which is preliminary data.</text>
</comment>
<dbReference type="eggNOG" id="COG1629">
    <property type="taxonomic scope" value="Bacteria"/>
</dbReference>
<feature type="domain" description="TonB-dependent receptor plug" evidence="12">
    <location>
        <begin position="50"/>
        <end position="169"/>
    </location>
</feature>
<keyword evidence="2 8" id="KW-0813">Transport</keyword>
<dbReference type="eggNOG" id="COG4771">
    <property type="taxonomic scope" value="Bacteria"/>
</dbReference>
<dbReference type="InterPro" id="IPR036942">
    <property type="entry name" value="Beta-barrel_TonB_sf"/>
</dbReference>
<keyword evidence="7 8" id="KW-0998">Cell outer membrane</keyword>
<evidence type="ECO:0000256" key="5">
    <source>
        <dbReference type="ARBA" id="ARBA00023077"/>
    </source>
</evidence>
<evidence type="ECO:0000313" key="13">
    <source>
        <dbReference type="EMBL" id="KCZ90093.1"/>
    </source>
</evidence>
<dbReference type="Pfam" id="PF00593">
    <property type="entry name" value="TonB_dep_Rec_b-barrel"/>
    <property type="match status" value="1"/>
</dbReference>
<dbReference type="PATRIC" id="fig|1280950.3.peg.2839"/>
<keyword evidence="4 8" id="KW-0812">Transmembrane</keyword>
<feature type="signal peptide" evidence="10">
    <location>
        <begin position="1"/>
        <end position="24"/>
    </location>
</feature>
<evidence type="ECO:0000256" key="8">
    <source>
        <dbReference type="PROSITE-ProRule" id="PRU01360"/>
    </source>
</evidence>
<feature type="domain" description="TonB-dependent receptor-like beta-barrel" evidence="11">
    <location>
        <begin position="357"/>
        <end position="917"/>
    </location>
</feature>
<dbReference type="STRING" id="1280950.HJO_14126"/>
<evidence type="ECO:0000256" key="2">
    <source>
        <dbReference type="ARBA" id="ARBA00022448"/>
    </source>
</evidence>
<dbReference type="RefSeq" id="WP_035618014.1">
    <property type="nucleotide sequence ID" value="NZ_ARYK01000007.1"/>
</dbReference>
<keyword evidence="3 8" id="KW-1134">Transmembrane beta strand</keyword>
<sequence length="957" mass="101668">MKFSTNLVLGASALALMTALPAFAQEEGSDSTRKLSTVTVTGSFIQGTPEDAALPVDVLTAADLKLEGQPSITELIRNLGPSSGVDGQTNQFASNGLEGTSNVNLRGLGPARTLVLINGHRQTYHPYSIGEQAQLFVDTNNIPSVAIGRIEVLKDGAAALYGSDAIAGVVNFITNRDLDGFEVGGSFTTFEGTDGDYDLSAAYGLQGQNFSWVTSVGYNKRSEVGLTEKDWAILPYDENPVGGWSTLSNPGYYVPIGPAGTPIQGATNDSGCEGVGGLVVAGTCRFQFTNFDNLVEEEERYQIFSEYNRNLSNGAELHLEALYASSDVPTWKTSPSYPPQALLNQFVPASAPGFQQYVADNPGAFPATSVGALFIGRSFGWGGFPGTGGAQEGYRKSETYRLSGSYIGDFDNGVHYDAALSYSATESERSTNDTYITGLTSALRGFGVCTDPNTGFDPATGTVPYAAGYAGALIPGAGGCEYYNPFSNAIPANAVTGTANPNYVAGLENSATLADWITDPSLTIANTDLLVFDGVFSGESNVQAAGGAVGWAAGVQVRRESYKVDPSALTDLDLTPGPGGTGPYSFLAGTTRADEDQTIFAIFGELQVPLYDTLNVQVAVRYEDYGGDIGSTFDPKIAAKWDVTDNFALRGSAQTSFKGPTLNQLGGVGTSLQFISAASAFKAVDTFGNPDLKPESAFSFNLGGIYEMGNFFASLDYYNFDFSDPVIVEEQANIVNAAVAALATATTDDDAILARITFNDPMAPTASTISRVRTNVTNGPDIKTSGLDLRLQNSWELSNNAEFAVGADATYIIEYDVDPYFVEGLAIGGGDYVGQFNRGNFTRSMPQWKANLFANYGLGDHNFRAVMRHIDSYKDERAAAARGGVGEKIDSQTTFDLYYSLQSEAFGGFDFGLSVVNVTDEDPPFAAFDLNYDPYTHNPFGRTFKISVTKRFGGSGN</sequence>
<proteinExistence type="inferred from homology"/>
<dbReference type="Proteomes" id="UP000025171">
    <property type="component" value="Unassembled WGS sequence"/>
</dbReference>
<comment type="similarity">
    <text evidence="8 9">Belongs to the TonB-dependent receptor family.</text>
</comment>
<dbReference type="AlphaFoldDB" id="A0A059FHZ7"/>
<organism evidence="13 14">
    <name type="scientific">Hyphomonas johnsonii MHS-2</name>
    <dbReference type="NCBI Taxonomy" id="1280950"/>
    <lineage>
        <taxon>Bacteria</taxon>
        <taxon>Pseudomonadati</taxon>
        <taxon>Pseudomonadota</taxon>
        <taxon>Alphaproteobacteria</taxon>
        <taxon>Hyphomonadales</taxon>
        <taxon>Hyphomonadaceae</taxon>
        <taxon>Hyphomonas</taxon>
    </lineage>
</organism>
<dbReference type="PANTHER" id="PTHR47234:SF1">
    <property type="entry name" value="TONB-DEPENDENT RECEPTOR"/>
    <property type="match status" value="1"/>
</dbReference>
<dbReference type="OrthoDB" id="7051241at2"/>
<keyword evidence="5 9" id="KW-0798">TonB box</keyword>
<evidence type="ECO:0000256" key="7">
    <source>
        <dbReference type="ARBA" id="ARBA00023237"/>
    </source>
</evidence>
<evidence type="ECO:0000256" key="9">
    <source>
        <dbReference type="RuleBase" id="RU003357"/>
    </source>
</evidence>